<dbReference type="InterPro" id="IPR005119">
    <property type="entry name" value="LysR_subst-bd"/>
</dbReference>
<keyword evidence="3" id="KW-0238">DNA-binding</keyword>
<dbReference type="PROSITE" id="PS50931">
    <property type="entry name" value="HTH_LYSR"/>
    <property type="match status" value="1"/>
</dbReference>
<evidence type="ECO:0000313" key="7">
    <source>
        <dbReference type="Proteomes" id="UP000028653"/>
    </source>
</evidence>
<accession>A0A085GFX1</accession>
<dbReference type="RefSeq" id="WP_034493878.1">
    <property type="nucleotide sequence ID" value="NZ_JMPI01000022.1"/>
</dbReference>
<evidence type="ECO:0000313" key="6">
    <source>
        <dbReference type="EMBL" id="KFC82616.1"/>
    </source>
</evidence>
<gene>
    <name evidence="6" type="ORF">GBAG_0978</name>
</gene>
<keyword evidence="4" id="KW-0804">Transcription</keyword>
<dbReference type="eggNOG" id="COG0583">
    <property type="taxonomic scope" value="Bacteria"/>
</dbReference>
<dbReference type="SUPFAM" id="SSF53850">
    <property type="entry name" value="Periplasmic binding protein-like II"/>
    <property type="match status" value="1"/>
</dbReference>
<evidence type="ECO:0000256" key="2">
    <source>
        <dbReference type="ARBA" id="ARBA00023015"/>
    </source>
</evidence>
<dbReference type="FunFam" id="3.40.190.290:FF:000017">
    <property type="entry name" value="LysR family transcriptional regulator"/>
    <property type="match status" value="1"/>
</dbReference>
<evidence type="ECO:0000256" key="1">
    <source>
        <dbReference type="ARBA" id="ARBA00009437"/>
    </source>
</evidence>
<evidence type="ECO:0000256" key="3">
    <source>
        <dbReference type="ARBA" id="ARBA00023125"/>
    </source>
</evidence>
<dbReference type="Pfam" id="PF03466">
    <property type="entry name" value="LysR_substrate"/>
    <property type="match status" value="1"/>
</dbReference>
<dbReference type="PANTHER" id="PTHR30126:SF18">
    <property type="entry name" value="LYSR FAMILY TRANSCRIPTIONAL REGULATOR"/>
    <property type="match status" value="1"/>
</dbReference>
<organism evidence="6 7">
    <name type="scientific">Buttiauxella agrestis ATCC 33320</name>
    <dbReference type="NCBI Taxonomy" id="1006004"/>
    <lineage>
        <taxon>Bacteria</taxon>
        <taxon>Pseudomonadati</taxon>
        <taxon>Pseudomonadota</taxon>
        <taxon>Gammaproteobacteria</taxon>
        <taxon>Enterobacterales</taxon>
        <taxon>Enterobacteriaceae</taxon>
        <taxon>Buttiauxella</taxon>
    </lineage>
</organism>
<dbReference type="PANTHER" id="PTHR30126">
    <property type="entry name" value="HTH-TYPE TRANSCRIPTIONAL REGULATOR"/>
    <property type="match status" value="1"/>
</dbReference>
<dbReference type="InterPro" id="IPR036388">
    <property type="entry name" value="WH-like_DNA-bd_sf"/>
</dbReference>
<name>A0A085GFX1_9ENTR</name>
<proteinExistence type="inferred from homology"/>
<dbReference type="Gene3D" id="1.10.10.10">
    <property type="entry name" value="Winged helix-like DNA-binding domain superfamily/Winged helix DNA-binding domain"/>
    <property type="match status" value="1"/>
</dbReference>
<evidence type="ECO:0000256" key="4">
    <source>
        <dbReference type="ARBA" id="ARBA00023163"/>
    </source>
</evidence>
<reference evidence="6 7" key="1">
    <citation type="submission" date="2014-05" db="EMBL/GenBank/DDBJ databases">
        <title>ATOL: Assembling a taxonomically balanced genome-scale reconstruction of the evolutionary history of the Enterobacteriaceae.</title>
        <authorList>
            <person name="Plunkett G.III."/>
            <person name="Neeno-Eckwall E.C."/>
            <person name="Glasner J.D."/>
            <person name="Perna N.T."/>
        </authorList>
    </citation>
    <scope>NUCLEOTIDE SEQUENCE [LARGE SCALE GENOMIC DNA]</scope>
    <source>
        <strain evidence="6 7">ATCC 33320</strain>
    </source>
</reference>
<protein>
    <submittedName>
        <fullName evidence="6">Putative HTH-type transcriptional regulator</fullName>
    </submittedName>
</protein>
<dbReference type="EMBL" id="JMPI01000022">
    <property type="protein sequence ID" value="KFC82616.1"/>
    <property type="molecule type" value="Genomic_DNA"/>
</dbReference>
<dbReference type="SUPFAM" id="SSF46785">
    <property type="entry name" value="Winged helix' DNA-binding domain"/>
    <property type="match status" value="1"/>
</dbReference>
<dbReference type="Pfam" id="PF00126">
    <property type="entry name" value="HTH_1"/>
    <property type="match status" value="1"/>
</dbReference>
<evidence type="ECO:0000259" key="5">
    <source>
        <dbReference type="PROSITE" id="PS50931"/>
    </source>
</evidence>
<sequence>MNSIFTEENLLAFTTTARLSSFSKAAVELGITTSAVSYTIKRIETYLDVVLFVRNTRSIELTESGYYFYRKATELLNDFHAIKRGVDTISQGIEVKVRICINQLLYTPRHTAKLLQILKKQFPTCLITVTTEVYNGVWDAIINNQANIAIGAPDTLLDGGGIDYTEIGAIRWEFAIAPTHPLAFMPEPISESQLRLYPNIMVEDTALTLNKKVGWLLHGQEAILVPDFNTKCQCQILGEGVGFLPDYMVREAQESGLLVTRQINNPRQDSRMLLATQHAATGQVTQWIKKQFAAGGLLAEIYGDLLVRG</sequence>
<dbReference type="OrthoDB" id="196624at2"/>
<dbReference type="InterPro" id="IPR036390">
    <property type="entry name" value="WH_DNA-bd_sf"/>
</dbReference>
<keyword evidence="2" id="KW-0805">Transcription regulation</keyword>
<comment type="similarity">
    <text evidence="1">Belongs to the LysR transcriptional regulatory family.</text>
</comment>
<dbReference type="AlphaFoldDB" id="A0A085GFX1"/>
<keyword evidence="7" id="KW-1185">Reference proteome</keyword>
<feature type="domain" description="HTH lysR-type" evidence="5">
    <location>
        <begin position="10"/>
        <end position="62"/>
    </location>
</feature>
<dbReference type="GO" id="GO:0000976">
    <property type="term" value="F:transcription cis-regulatory region binding"/>
    <property type="evidence" value="ECO:0007669"/>
    <property type="project" value="TreeGrafter"/>
</dbReference>
<dbReference type="Proteomes" id="UP000028653">
    <property type="component" value="Unassembled WGS sequence"/>
</dbReference>
<dbReference type="GO" id="GO:0003700">
    <property type="term" value="F:DNA-binding transcription factor activity"/>
    <property type="evidence" value="ECO:0007669"/>
    <property type="project" value="InterPro"/>
</dbReference>
<comment type="caution">
    <text evidence="6">The sequence shown here is derived from an EMBL/GenBank/DDBJ whole genome shotgun (WGS) entry which is preliminary data.</text>
</comment>
<dbReference type="InterPro" id="IPR000847">
    <property type="entry name" value="LysR_HTH_N"/>
</dbReference>
<dbReference type="STRING" id="1006004.GBAG_0978"/>
<dbReference type="Gene3D" id="3.40.190.290">
    <property type="match status" value="1"/>
</dbReference>
<dbReference type="FunFam" id="1.10.10.10:FF:000001">
    <property type="entry name" value="LysR family transcriptional regulator"/>
    <property type="match status" value="1"/>
</dbReference>